<feature type="transmembrane region" description="Helical" evidence="6">
    <location>
        <begin position="231"/>
        <end position="253"/>
    </location>
</feature>
<keyword evidence="8" id="KW-1185">Reference proteome</keyword>
<evidence type="ECO:0000256" key="5">
    <source>
        <dbReference type="ARBA" id="ARBA00023163"/>
    </source>
</evidence>
<dbReference type="PANTHER" id="PTHR43133:SF8">
    <property type="entry name" value="RNA POLYMERASE SIGMA FACTOR HI_1459-RELATED"/>
    <property type="match status" value="1"/>
</dbReference>
<dbReference type="Gene3D" id="1.10.1740.10">
    <property type="match status" value="1"/>
</dbReference>
<evidence type="ECO:0000256" key="2">
    <source>
        <dbReference type="ARBA" id="ARBA00023015"/>
    </source>
</evidence>
<sequence>MTDSTPLSDSDGELVLQAQEGDLAAMEALFERHQSDIFLYLTRLLGERYAERLTLATFRSAWEALPGLQQPADFIPWLYRIATNIAYDTRYQGPGSRPWPLTPPANEPAGEDPVAHALYRLAFYDRTSLLLHVVAGFTLAQVASCLGLSLHRVQIHLGTATQRLISDPVINAREEADVARLIKALPSPRVRLASPFNSDRTMDEGMLSLRRLSTSTSYTRPPHQRMLLRHILTSTSLLLVFCLVASGLLLLFANRGQLLGSMNRVQTTATPTAYDARVDRPLCFFVDPVYDNNSNGGSICNSHLYRDINQQQHAQGGYTLQLQQAYIDNNAFAMAYTLIGPANSTLDVSVNLNATLSIQGASTSLLIGRKYAASSTFFGQHNAISDASYYYLPQTALPSSIGNDDVLNLMLEVRSLWLTNQSSGKTLAIHWQGSAPLRYQFSLRESWGKTSRQNLPLAIRPIYSNVLSSLPV</sequence>
<dbReference type="InterPro" id="IPR013325">
    <property type="entry name" value="RNA_pol_sigma_r2"/>
</dbReference>
<proteinExistence type="inferred from homology"/>
<evidence type="ECO:0000313" key="8">
    <source>
        <dbReference type="Proteomes" id="UP000612362"/>
    </source>
</evidence>
<dbReference type="PANTHER" id="PTHR43133">
    <property type="entry name" value="RNA POLYMERASE ECF-TYPE SIGMA FACTO"/>
    <property type="match status" value="1"/>
</dbReference>
<keyword evidence="5" id="KW-0804">Transcription</keyword>
<organism evidence="7 8">
    <name type="scientific">Ktedonospora formicarum</name>
    <dbReference type="NCBI Taxonomy" id="2778364"/>
    <lineage>
        <taxon>Bacteria</taxon>
        <taxon>Bacillati</taxon>
        <taxon>Chloroflexota</taxon>
        <taxon>Ktedonobacteria</taxon>
        <taxon>Ktedonobacterales</taxon>
        <taxon>Ktedonobacteraceae</taxon>
        <taxon>Ktedonospora</taxon>
    </lineage>
</organism>
<dbReference type="InterPro" id="IPR013324">
    <property type="entry name" value="RNA_pol_sigma_r3/r4-like"/>
</dbReference>
<dbReference type="GO" id="GO:0006352">
    <property type="term" value="P:DNA-templated transcription initiation"/>
    <property type="evidence" value="ECO:0007669"/>
    <property type="project" value="InterPro"/>
</dbReference>
<name>A0A8J3HZD8_9CHLR</name>
<dbReference type="SUPFAM" id="SSF88659">
    <property type="entry name" value="Sigma3 and sigma4 domains of RNA polymerase sigma factors"/>
    <property type="match status" value="1"/>
</dbReference>
<evidence type="ECO:0000313" key="7">
    <source>
        <dbReference type="EMBL" id="GHO43308.1"/>
    </source>
</evidence>
<keyword evidence="6" id="KW-0472">Membrane</keyword>
<dbReference type="RefSeq" id="WP_220192788.1">
    <property type="nucleotide sequence ID" value="NZ_BNJF01000001.1"/>
</dbReference>
<dbReference type="GO" id="GO:0016987">
    <property type="term" value="F:sigma factor activity"/>
    <property type="evidence" value="ECO:0007669"/>
    <property type="project" value="UniProtKB-KW"/>
</dbReference>
<comment type="caution">
    <text evidence="7">The sequence shown here is derived from an EMBL/GenBank/DDBJ whole genome shotgun (WGS) entry which is preliminary data.</text>
</comment>
<keyword evidence="6" id="KW-0812">Transmembrane</keyword>
<dbReference type="InterPro" id="IPR039425">
    <property type="entry name" value="RNA_pol_sigma-70-like"/>
</dbReference>
<feature type="transmembrane region" description="Helical" evidence="6">
    <location>
        <begin position="129"/>
        <end position="150"/>
    </location>
</feature>
<evidence type="ECO:0000256" key="1">
    <source>
        <dbReference type="ARBA" id="ARBA00010641"/>
    </source>
</evidence>
<dbReference type="EMBL" id="BNJF01000001">
    <property type="protein sequence ID" value="GHO43308.1"/>
    <property type="molecule type" value="Genomic_DNA"/>
</dbReference>
<comment type="similarity">
    <text evidence="1">Belongs to the sigma-70 factor family. ECF subfamily.</text>
</comment>
<dbReference type="GO" id="GO:0003677">
    <property type="term" value="F:DNA binding"/>
    <property type="evidence" value="ECO:0007669"/>
    <property type="project" value="UniProtKB-KW"/>
</dbReference>
<reference evidence="7" key="1">
    <citation type="submission" date="2020-10" db="EMBL/GenBank/DDBJ databases">
        <title>Taxonomic study of unclassified bacteria belonging to the class Ktedonobacteria.</title>
        <authorList>
            <person name="Yabe S."/>
            <person name="Wang C.M."/>
            <person name="Zheng Y."/>
            <person name="Sakai Y."/>
            <person name="Cavaletti L."/>
            <person name="Monciardini P."/>
            <person name="Donadio S."/>
        </authorList>
    </citation>
    <scope>NUCLEOTIDE SEQUENCE</scope>
    <source>
        <strain evidence="7">SOSP1-1</strain>
    </source>
</reference>
<evidence type="ECO:0000256" key="3">
    <source>
        <dbReference type="ARBA" id="ARBA00023082"/>
    </source>
</evidence>
<dbReference type="Proteomes" id="UP000612362">
    <property type="component" value="Unassembled WGS sequence"/>
</dbReference>
<keyword evidence="2" id="KW-0805">Transcription regulation</keyword>
<evidence type="ECO:0000256" key="6">
    <source>
        <dbReference type="SAM" id="Phobius"/>
    </source>
</evidence>
<keyword evidence="4" id="KW-0238">DNA-binding</keyword>
<evidence type="ECO:0000256" key="4">
    <source>
        <dbReference type="ARBA" id="ARBA00023125"/>
    </source>
</evidence>
<keyword evidence="3" id="KW-0731">Sigma factor</keyword>
<keyword evidence="6" id="KW-1133">Transmembrane helix</keyword>
<dbReference type="SUPFAM" id="SSF88946">
    <property type="entry name" value="Sigma2 domain of RNA polymerase sigma factors"/>
    <property type="match status" value="1"/>
</dbReference>
<gene>
    <name evidence="7" type="ORF">KSX_14710</name>
</gene>
<accession>A0A8J3HZD8</accession>
<dbReference type="AlphaFoldDB" id="A0A8J3HZD8"/>
<protein>
    <submittedName>
        <fullName evidence="7">Uncharacterized protein</fullName>
    </submittedName>
</protein>